<dbReference type="Proteomes" id="UP000280066">
    <property type="component" value="Unassembled WGS sequence"/>
</dbReference>
<gene>
    <name evidence="1" type="ORF">EI290_18905</name>
</gene>
<dbReference type="AlphaFoldDB" id="A0A428IZV4"/>
<keyword evidence="2" id="KW-1185">Reference proteome</keyword>
<organism evidence="1 2">
    <name type="scientific">Hymenobacter metallilatus</name>
    <dbReference type="NCBI Taxonomy" id="2493666"/>
    <lineage>
        <taxon>Bacteria</taxon>
        <taxon>Pseudomonadati</taxon>
        <taxon>Bacteroidota</taxon>
        <taxon>Cytophagia</taxon>
        <taxon>Cytophagales</taxon>
        <taxon>Hymenobacteraceae</taxon>
        <taxon>Hymenobacter</taxon>
    </lineage>
</organism>
<comment type="caution">
    <text evidence="1">The sequence shown here is derived from an EMBL/GenBank/DDBJ whole genome shotgun (WGS) entry which is preliminary data.</text>
</comment>
<protein>
    <submittedName>
        <fullName evidence="1">Uncharacterized protein</fullName>
    </submittedName>
</protein>
<proteinExistence type="predicted"/>
<dbReference type="RefSeq" id="WP_125433234.1">
    <property type="nucleotide sequence ID" value="NZ_RWIS01000015.1"/>
</dbReference>
<dbReference type="EMBL" id="RWIS01000015">
    <property type="protein sequence ID" value="RSK24728.1"/>
    <property type="molecule type" value="Genomic_DNA"/>
</dbReference>
<evidence type="ECO:0000313" key="1">
    <source>
        <dbReference type="EMBL" id="RSK24728.1"/>
    </source>
</evidence>
<accession>A0A428IZV4</accession>
<reference evidence="1 2" key="1">
    <citation type="submission" date="2018-12" db="EMBL/GenBank/DDBJ databases">
        <authorList>
            <person name="Feng G."/>
            <person name="Zhu H."/>
        </authorList>
    </citation>
    <scope>NUCLEOTIDE SEQUENCE [LARGE SCALE GENOMIC DNA]</scope>
    <source>
        <strain evidence="1 2">9PBR-2</strain>
    </source>
</reference>
<sequence length="146" mass="16127">MNTLPSQLGRHARLSSRVALITGSQPYDFGAGYTIPQSYRAVNLEQELHWLPFGANRTVEFGVGGGGFVGYAAQHGWLSAGFNSQQQFEYEPHRERGLHVGYIISIYADAALNPARTWRLGGRLALQNDTRATILPGAQVQLSRVW</sequence>
<dbReference type="OrthoDB" id="876190at2"/>
<evidence type="ECO:0000313" key="2">
    <source>
        <dbReference type="Proteomes" id="UP000280066"/>
    </source>
</evidence>
<name>A0A428IZV4_9BACT</name>